<evidence type="ECO:0000313" key="2">
    <source>
        <dbReference type="Proteomes" id="UP001055879"/>
    </source>
</evidence>
<name>A0ACB9FG81_ARCLA</name>
<organism evidence="1 2">
    <name type="scientific">Arctium lappa</name>
    <name type="common">Greater burdock</name>
    <name type="synonym">Lappa major</name>
    <dbReference type="NCBI Taxonomy" id="4217"/>
    <lineage>
        <taxon>Eukaryota</taxon>
        <taxon>Viridiplantae</taxon>
        <taxon>Streptophyta</taxon>
        <taxon>Embryophyta</taxon>
        <taxon>Tracheophyta</taxon>
        <taxon>Spermatophyta</taxon>
        <taxon>Magnoliopsida</taxon>
        <taxon>eudicotyledons</taxon>
        <taxon>Gunneridae</taxon>
        <taxon>Pentapetalae</taxon>
        <taxon>asterids</taxon>
        <taxon>campanulids</taxon>
        <taxon>Asterales</taxon>
        <taxon>Asteraceae</taxon>
        <taxon>Carduoideae</taxon>
        <taxon>Cardueae</taxon>
        <taxon>Arctiinae</taxon>
        <taxon>Arctium</taxon>
    </lineage>
</organism>
<reference evidence="2" key="1">
    <citation type="journal article" date="2022" name="Mol. Ecol. Resour.">
        <title>The genomes of chicory, endive, great burdock and yacon provide insights into Asteraceae palaeo-polyploidization history and plant inulin production.</title>
        <authorList>
            <person name="Fan W."/>
            <person name="Wang S."/>
            <person name="Wang H."/>
            <person name="Wang A."/>
            <person name="Jiang F."/>
            <person name="Liu H."/>
            <person name="Zhao H."/>
            <person name="Xu D."/>
            <person name="Zhang Y."/>
        </authorList>
    </citation>
    <scope>NUCLEOTIDE SEQUENCE [LARGE SCALE GENOMIC DNA]</scope>
    <source>
        <strain evidence="2">cv. Niubang</strain>
    </source>
</reference>
<gene>
    <name evidence="1" type="ORF">L6452_00916</name>
</gene>
<protein>
    <submittedName>
        <fullName evidence="1">Uncharacterized protein</fullName>
    </submittedName>
</protein>
<comment type="caution">
    <text evidence="1">The sequence shown here is derived from an EMBL/GenBank/DDBJ whole genome shotgun (WGS) entry which is preliminary data.</text>
</comment>
<dbReference type="EMBL" id="CM042047">
    <property type="protein sequence ID" value="KAI3769803.1"/>
    <property type="molecule type" value="Genomic_DNA"/>
</dbReference>
<dbReference type="Proteomes" id="UP001055879">
    <property type="component" value="Linkage Group LG01"/>
</dbReference>
<evidence type="ECO:0000313" key="1">
    <source>
        <dbReference type="EMBL" id="KAI3769803.1"/>
    </source>
</evidence>
<accession>A0ACB9FG81</accession>
<reference evidence="1 2" key="2">
    <citation type="journal article" date="2022" name="Mol. Ecol. Resour.">
        <title>The genomes of chicory, endive, great burdock and yacon provide insights into Asteraceae paleo-polyploidization history and plant inulin production.</title>
        <authorList>
            <person name="Fan W."/>
            <person name="Wang S."/>
            <person name="Wang H."/>
            <person name="Wang A."/>
            <person name="Jiang F."/>
            <person name="Liu H."/>
            <person name="Zhao H."/>
            <person name="Xu D."/>
            <person name="Zhang Y."/>
        </authorList>
    </citation>
    <scope>NUCLEOTIDE SEQUENCE [LARGE SCALE GENOMIC DNA]</scope>
    <source>
        <strain evidence="2">cv. Niubang</strain>
    </source>
</reference>
<keyword evidence="2" id="KW-1185">Reference proteome</keyword>
<proteinExistence type="predicted"/>
<sequence length="238" mass="27438">MAPSPTTNNNNNKPTLHHNNNNNNNNHPESSPPIAAATTTFYHHPPPSLEQPQPQPVVIRRRQRRNPRQTPREGKSLTIQPPYPWATTHRAIVHTLKTLTDTGITAVSGDVYCKRCDQRYQIEYDLRDKFLEIANYIVENKYKLRERAPPAWMNPTLPNCRFCGQENSVKPVIAKKKKSINWLFLLLGKMVGCCTLDQLKYFCKHTGNHRTAAKDRVVFLTYLELCKQLDPTGPFHRF</sequence>